<feature type="compositionally biased region" description="Polar residues" evidence="1">
    <location>
        <begin position="12"/>
        <end position="26"/>
    </location>
</feature>
<comment type="caution">
    <text evidence="2">The sequence shown here is derived from an EMBL/GenBank/DDBJ whole genome shotgun (WGS) entry which is preliminary data.</text>
</comment>
<keyword evidence="3" id="KW-1185">Reference proteome</keyword>
<proteinExistence type="predicted"/>
<evidence type="ECO:0000313" key="2">
    <source>
        <dbReference type="EMBL" id="KZM20451.1"/>
    </source>
</evidence>
<evidence type="ECO:0000313" key="3">
    <source>
        <dbReference type="Proteomes" id="UP000076837"/>
    </source>
</evidence>
<evidence type="ECO:0000256" key="1">
    <source>
        <dbReference type="SAM" id="MobiDB-lite"/>
    </source>
</evidence>
<dbReference type="EMBL" id="JYNV01000281">
    <property type="protein sequence ID" value="KZM20451.1"/>
    <property type="molecule type" value="Genomic_DNA"/>
</dbReference>
<gene>
    <name evidence="2" type="ORF">ST47_g8511</name>
</gene>
<protein>
    <submittedName>
        <fullName evidence="2">Uncharacterized protein</fullName>
    </submittedName>
</protein>
<dbReference type="Proteomes" id="UP000076837">
    <property type="component" value="Unassembled WGS sequence"/>
</dbReference>
<feature type="region of interest" description="Disordered" evidence="1">
    <location>
        <begin position="12"/>
        <end position="34"/>
    </location>
</feature>
<organism evidence="2 3">
    <name type="scientific">Didymella rabiei</name>
    <name type="common">Chickpea ascochyta blight fungus</name>
    <name type="synonym">Mycosphaerella rabiei</name>
    <dbReference type="NCBI Taxonomy" id="5454"/>
    <lineage>
        <taxon>Eukaryota</taxon>
        <taxon>Fungi</taxon>
        <taxon>Dikarya</taxon>
        <taxon>Ascomycota</taxon>
        <taxon>Pezizomycotina</taxon>
        <taxon>Dothideomycetes</taxon>
        <taxon>Pleosporomycetidae</taxon>
        <taxon>Pleosporales</taxon>
        <taxon>Pleosporineae</taxon>
        <taxon>Didymellaceae</taxon>
        <taxon>Ascochyta</taxon>
    </lineage>
</organism>
<dbReference type="AlphaFoldDB" id="A0A162Z7W8"/>
<name>A0A162Z7W8_DIDRA</name>
<reference evidence="2 3" key="1">
    <citation type="journal article" date="2016" name="Sci. Rep.">
        <title>Draft genome sequencing and secretome analysis of fungal phytopathogen Ascochyta rabiei provides insight into the necrotrophic effector repertoire.</title>
        <authorList>
            <person name="Verma S."/>
            <person name="Gazara R.K."/>
            <person name="Nizam S."/>
            <person name="Parween S."/>
            <person name="Chattopadhyay D."/>
            <person name="Verma P.K."/>
        </authorList>
    </citation>
    <scope>NUCLEOTIDE SEQUENCE [LARGE SCALE GENOMIC DNA]</scope>
    <source>
        <strain evidence="2 3">ArDII</strain>
    </source>
</reference>
<sequence length="110" mass="11686">MLFNLSINMSASGVSGRPQQLQNTQGIPKAQHPGLLMSPLDQIAKVVLDSSKSKFASDFEGDESPESLRKRISMPRSNLIQLKSSCGGTAPALGESYWAERADGVGGPVL</sequence>
<accession>A0A162Z7W8</accession>